<dbReference type="FunFam" id="1.10.510.10:FF:000343">
    <property type="entry name" value="Cysteine-rich receptor-like protein kinase 28"/>
    <property type="match status" value="1"/>
</dbReference>
<evidence type="ECO:0000256" key="16">
    <source>
        <dbReference type="SAM" id="Phobius"/>
    </source>
</evidence>
<dbReference type="FunFam" id="3.30.200.20:FF:000142">
    <property type="entry name" value="Cysteine-rich receptor-like protein kinase 10"/>
    <property type="match status" value="1"/>
</dbReference>
<evidence type="ECO:0000313" key="19">
    <source>
        <dbReference type="EMBL" id="TYK13071.1"/>
    </source>
</evidence>
<proteinExistence type="predicted"/>
<dbReference type="InterPro" id="IPR011009">
    <property type="entry name" value="Kinase-like_dom_sf"/>
</dbReference>
<dbReference type="EMBL" id="SSTD01010113">
    <property type="protein sequence ID" value="TYK13071.1"/>
    <property type="molecule type" value="Genomic_DNA"/>
</dbReference>
<evidence type="ECO:0000256" key="10">
    <source>
        <dbReference type="ARBA" id="ARBA00022840"/>
    </source>
</evidence>
<sequence>MIYIHPTISQLDFAKSSCQDAGNSSTLNSTYQKNLETLLSSVSSDPQLINYGFYNLTVGEEPERVNVIALCIGDTSTDRCKICVDESSRKILEVCPSEEGGIVWYDQCLLGYSGSGNYDWGRESIFNGNKASTNSDEFIEAVKSLMERLRVEAALGNSTRKMGKGEISAGNETVYGLVQCIPDMSSADCDKCIGEGLELIFEARIGARIFRGGCVLRYENYTFLNSTANASPSSSPLPVPTAGSKKGKGKTTAIIVIIVSILSTVILSIAIYFVLLMRRRKKIPSDEFQIKGIAFQEASTNEISNVETIQFDFETIKVATNEFSDKNKLGQGGFGAVYKGKLCNGQSIAVKRLSRDSNQGDLEFKNEVLVMAKLQHRNLVRLLGFSLDGNERLLIYEFLPNASLDHFIFVDLVKRTILDWQTRYKIINGIARGLVYLHEDSRIRIVHRDLKASNILLDGKMNPKIADFGTARFFKVDETRRHTQRIVGTYGYMAPEYVFHGQFSPKSDVFSFGVLILEIISGQKNTNFCIDNGEQDIDLLNFTWKSWREGKPENVIDEALISGTNVEMIRCIQIGLLCVQENEVDRPTMAAIVLMLNNFPLTLSLPSKPAFLLYSNNDVYSNTHNFQTATLPASQNGMSVSDFYAR</sequence>
<evidence type="ECO:0000259" key="17">
    <source>
        <dbReference type="PROSITE" id="PS50011"/>
    </source>
</evidence>
<evidence type="ECO:0000256" key="12">
    <source>
        <dbReference type="ARBA" id="ARBA00023136"/>
    </source>
</evidence>
<dbReference type="PROSITE" id="PS00108">
    <property type="entry name" value="PROTEIN_KINASE_ST"/>
    <property type="match status" value="1"/>
</dbReference>
<evidence type="ECO:0000256" key="4">
    <source>
        <dbReference type="ARBA" id="ARBA00022679"/>
    </source>
</evidence>
<evidence type="ECO:0000256" key="14">
    <source>
        <dbReference type="ARBA" id="ARBA00023180"/>
    </source>
</evidence>
<keyword evidence="6" id="KW-0732">Signal</keyword>
<evidence type="ECO:0000259" key="18">
    <source>
        <dbReference type="PROSITE" id="PS51473"/>
    </source>
</evidence>
<dbReference type="CDD" id="cd23509">
    <property type="entry name" value="Gnk2-like"/>
    <property type="match status" value="2"/>
</dbReference>
<name>A0A5D3CMN4_CUCMM</name>
<evidence type="ECO:0000256" key="8">
    <source>
        <dbReference type="ARBA" id="ARBA00022741"/>
    </source>
</evidence>
<dbReference type="InterPro" id="IPR008271">
    <property type="entry name" value="Ser/Thr_kinase_AS"/>
</dbReference>
<evidence type="ECO:0000256" key="9">
    <source>
        <dbReference type="ARBA" id="ARBA00022777"/>
    </source>
</evidence>
<evidence type="ECO:0000256" key="11">
    <source>
        <dbReference type="ARBA" id="ARBA00022989"/>
    </source>
</evidence>
<dbReference type="Gene3D" id="3.30.200.20">
    <property type="entry name" value="Phosphorylase Kinase, domain 1"/>
    <property type="match status" value="1"/>
</dbReference>
<protein>
    <submittedName>
        <fullName evidence="19">Putative cysteine-rich receptor-like protein kinase 23</fullName>
    </submittedName>
</protein>
<feature type="domain" description="Gnk2-homologous" evidence="18">
    <location>
        <begin position="119"/>
        <end position="223"/>
    </location>
</feature>
<dbReference type="GO" id="GO:0005524">
    <property type="term" value="F:ATP binding"/>
    <property type="evidence" value="ECO:0007669"/>
    <property type="project" value="UniProtKB-UniRule"/>
</dbReference>
<dbReference type="InterPro" id="IPR038408">
    <property type="entry name" value="GNK2_sf"/>
</dbReference>
<dbReference type="Proteomes" id="UP000321947">
    <property type="component" value="Unassembled WGS sequence"/>
</dbReference>
<keyword evidence="4" id="KW-0808">Transferase</keyword>
<dbReference type="PANTHER" id="PTHR27002">
    <property type="entry name" value="RECEPTOR-LIKE SERINE/THREONINE-PROTEIN KINASE SD1-8"/>
    <property type="match status" value="1"/>
</dbReference>
<keyword evidence="12 16" id="KW-0472">Membrane</keyword>
<dbReference type="GO" id="GO:0004674">
    <property type="term" value="F:protein serine/threonine kinase activity"/>
    <property type="evidence" value="ECO:0007669"/>
    <property type="project" value="UniProtKB-KW"/>
</dbReference>
<comment type="subcellular location">
    <subcellularLocation>
        <location evidence="1">Membrane</location>
        <topology evidence="1">Single-pass membrane protein</topology>
    </subcellularLocation>
</comment>
<evidence type="ECO:0000313" key="20">
    <source>
        <dbReference type="Proteomes" id="UP000321947"/>
    </source>
</evidence>
<evidence type="ECO:0000256" key="1">
    <source>
        <dbReference type="ARBA" id="ARBA00004167"/>
    </source>
</evidence>
<keyword evidence="14" id="KW-0325">Glycoprotein</keyword>
<keyword evidence="2" id="KW-0723">Serine/threonine-protein kinase</keyword>
<feature type="domain" description="Protein kinase" evidence="17">
    <location>
        <begin position="323"/>
        <end position="600"/>
    </location>
</feature>
<keyword evidence="13 19" id="KW-0675">Receptor</keyword>
<dbReference type="GO" id="GO:0005886">
    <property type="term" value="C:plasma membrane"/>
    <property type="evidence" value="ECO:0007669"/>
    <property type="project" value="TreeGrafter"/>
</dbReference>
<dbReference type="Gene3D" id="1.10.510.10">
    <property type="entry name" value="Transferase(Phosphotransferase) domain 1"/>
    <property type="match status" value="1"/>
</dbReference>
<keyword evidence="10 15" id="KW-0067">ATP-binding</keyword>
<dbReference type="PROSITE" id="PS00107">
    <property type="entry name" value="PROTEIN_KINASE_ATP"/>
    <property type="match status" value="1"/>
</dbReference>
<evidence type="ECO:0000256" key="2">
    <source>
        <dbReference type="ARBA" id="ARBA00022527"/>
    </source>
</evidence>
<dbReference type="PANTHER" id="PTHR27002:SF980">
    <property type="entry name" value="CYSTEINE-RICH RECEPTOR-LIKE PROTEIN KINASE 10 ISOFORM X1"/>
    <property type="match status" value="1"/>
</dbReference>
<dbReference type="Pfam" id="PF00069">
    <property type="entry name" value="Pkinase"/>
    <property type="match status" value="1"/>
</dbReference>
<evidence type="ECO:0000256" key="6">
    <source>
        <dbReference type="ARBA" id="ARBA00022729"/>
    </source>
</evidence>
<dbReference type="InterPro" id="IPR002902">
    <property type="entry name" value="GNK2"/>
</dbReference>
<dbReference type="SMART" id="SM00220">
    <property type="entry name" value="S_TKc"/>
    <property type="match status" value="1"/>
</dbReference>
<dbReference type="SUPFAM" id="SSF56112">
    <property type="entry name" value="Protein kinase-like (PK-like)"/>
    <property type="match status" value="1"/>
</dbReference>
<dbReference type="GO" id="GO:0009737">
    <property type="term" value="P:response to abscisic acid"/>
    <property type="evidence" value="ECO:0007669"/>
    <property type="project" value="UniProtKB-ARBA"/>
</dbReference>
<dbReference type="InterPro" id="IPR017441">
    <property type="entry name" value="Protein_kinase_ATP_BS"/>
</dbReference>
<organism evidence="19 20">
    <name type="scientific">Cucumis melo var. makuwa</name>
    <name type="common">Oriental melon</name>
    <dbReference type="NCBI Taxonomy" id="1194695"/>
    <lineage>
        <taxon>Eukaryota</taxon>
        <taxon>Viridiplantae</taxon>
        <taxon>Streptophyta</taxon>
        <taxon>Embryophyta</taxon>
        <taxon>Tracheophyta</taxon>
        <taxon>Spermatophyta</taxon>
        <taxon>Magnoliopsida</taxon>
        <taxon>eudicotyledons</taxon>
        <taxon>Gunneridae</taxon>
        <taxon>Pentapetalae</taxon>
        <taxon>rosids</taxon>
        <taxon>fabids</taxon>
        <taxon>Cucurbitales</taxon>
        <taxon>Cucurbitaceae</taxon>
        <taxon>Benincaseae</taxon>
        <taxon>Cucumis</taxon>
    </lineage>
</organism>
<dbReference type="InterPro" id="IPR000719">
    <property type="entry name" value="Prot_kinase_dom"/>
</dbReference>
<evidence type="ECO:0000256" key="15">
    <source>
        <dbReference type="PROSITE-ProRule" id="PRU10141"/>
    </source>
</evidence>
<accession>A0A5D3CMN4</accession>
<evidence type="ECO:0000256" key="5">
    <source>
        <dbReference type="ARBA" id="ARBA00022692"/>
    </source>
</evidence>
<dbReference type="PROSITE" id="PS51473">
    <property type="entry name" value="GNK2"/>
    <property type="match status" value="2"/>
</dbReference>
<feature type="transmembrane region" description="Helical" evidence="16">
    <location>
        <begin position="253"/>
        <end position="275"/>
    </location>
</feature>
<keyword evidence="3" id="KW-0597">Phosphoprotein</keyword>
<dbReference type="Gene3D" id="3.30.430.20">
    <property type="entry name" value="Gnk2 domain, C-X8-C-X2-C motif"/>
    <property type="match status" value="2"/>
</dbReference>
<evidence type="ECO:0000256" key="3">
    <source>
        <dbReference type="ARBA" id="ARBA00022553"/>
    </source>
</evidence>
<reference evidence="19 20" key="1">
    <citation type="submission" date="2019-08" db="EMBL/GenBank/DDBJ databases">
        <title>Draft genome sequences of two oriental melons (Cucumis melo L. var makuwa).</title>
        <authorList>
            <person name="Kwon S.-Y."/>
        </authorList>
    </citation>
    <scope>NUCLEOTIDE SEQUENCE [LARGE SCALE GENOMIC DNA]</scope>
    <source>
        <strain evidence="20">cv. Chang Bougi</strain>
        <tissue evidence="19">Leaf</tissue>
    </source>
</reference>
<keyword evidence="11 16" id="KW-1133">Transmembrane helix</keyword>
<evidence type="ECO:0000256" key="13">
    <source>
        <dbReference type="ARBA" id="ARBA00023170"/>
    </source>
</evidence>
<feature type="binding site" evidence="15">
    <location>
        <position position="351"/>
    </location>
    <ligand>
        <name>ATP</name>
        <dbReference type="ChEBI" id="CHEBI:30616"/>
    </ligand>
</feature>
<dbReference type="Pfam" id="PF01657">
    <property type="entry name" value="Stress-antifung"/>
    <property type="match status" value="2"/>
</dbReference>
<evidence type="ECO:0000256" key="7">
    <source>
        <dbReference type="ARBA" id="ARBA00022737"/>
    </source>
</evidence>
<feature type="domain" description="Gnk2-homologous" evidence="18">
    <location>
        <begin position="12"/>
        <end position="117"/>
    </location>
</feature>
<comment type="caution">
    <text evidence="19">The sequence shown here is derived from an EMBL/GenBank/DDBJ whole genome shotgun (WGS) entry which is preliminary data.</text>
</comment>
<keyword evidence="5 16" id="KW-0812">Transmembrane</keyword>
<dbReference type="PROSITE" id="PS50011">
    <property type="entry name" value="PROTEIN_KINASE_DOM"/>
    <property type="match status" value="1"/>
</dbReference>
<keyword evidence="7" id="KW-0677">Repeat</keyword>
<dbReference type="CDD" id="cd14066">
    <property type="entry name" value="STKc_IRAK"/>
    <property type="match status" value="1"/>
</dbReference>
<gene>
    <name evidence="19" type="ORF">E5676_scaffold255G006770</name>
</gene>
<dbReference type="AlphaFoldDB" id="A0A5D3CMN4"/>
<keyword evidence="9 19" id="KW-0418">Kinase</keyword>
<keyword evidence="8 15" id="KW-0547">Nucleotide-binding</keyword>